<evidence type="ECO:0000313" key="2">
    <source>
        <dbReference type="Proteomes" id="UP000662904"/>
    </source>
</evidence>
<dbReference type="KEGG" id="kme:H0A61_02536"/>
<keyword evidence="1" id="KW-0456">Lyase</keyword>
<protein>
    <submittedName>
        <fullName evidence="1">L-methionine gamma-lyase</fullName>
        <ecNumber evidence="1">4.4.1.11</ecNumber>
    </submittedName>
</protein>
<dbReference type="InterPro" id="IPR015424">
    <property type="entry name" value="PyrdxlP-dep_Trfase"/>
</dbReference>
<dbReference type="Gene3D" id="3.40.640.10">
    <property type="entry name" value="Type I PLP-dependent aspartate aminotransferase-like (Major domain)"/>
    <property type="match status" value="1"/>
</dbReference>
<dbReference type="PANTHER" id="PTHR46658">
    <property type="entry name" value="CYS OR MET METABOLISM PYRIDOXAL-PHOSPHATE-DEPENDENT ENZYME"/>
    <property type="match status" value="1"/>
</dbReference>
<dbReference type="Gene3D" id="3.90.1150.60">
    <property type="entry name" value="Methioning gamme-lyase, C-terminal domain"/>
    <property type="match status" value="1"/>
</dbReference>
<dbReference type="InterPro" id="IPR015421">
    <property type="entry name" value="PyrdxlP-dep_Trfase_major"/>
</dbReference>
<sequence>MIKETEILLKKHYCISNTILEALENVQRDVEVIFDRIDEIREFNQYKVLNAMQAAKVSDYHFNTSTGYGYSDLGRDTLEDVYAKVFRAEKALVRPQIISGTHALTLALFGVLRPGDELISATGSPYDTLKAVIGNGKKDKSGSLCDWGISYKEAALASDGIPNIDTIINEITHKTKMVLIQRSRGYSWRPSLTLNSIKEIIDNIKTINNDIIVLVDNCYGEFVEEKEPIEVGADIIAGSLIKNPGGGLAPTGGYIAGKKELVDMIANRLTAPGLGDKCGPSLGINHLLYMGLFNSPHIVGEALKTAVFSSRLLNLFGFEVSPEFQEKRGDIIQAVKLNTPENLLAFCRGIQKAAPVDSHVMPEPSPMPGYEDEIIMAGGTFIQGSSIELSVDAPIRPPYIAYFQGGFNWHHGKLGVLIALNELLKLDDEHAGNR</sequence>
<dbReference type="RefSeq" id="WP_241754902.1">
    <property type="nucleotide sequence ID" value="NZ_CP059066.1"/>
</dbReference>
<dbReference type="AlphaFoldDB" id="A0A8A0RRZ7"/>
<name>A0A8A0RRZ7_9FIRM</name>
<organism evidence="1 2">
    <name type="scientific">Koleobacter methoxysyntrophicus</name>
    <dbReference type="NCBI Taxonomy" id="2751313"/>
    <lineage>
        <taxon>Bacteria</taxon>
        <taxon>Bacillati</taxon>
        <taxon>Bacillota</taxon>
        <taxon>Clostridia</taxon>
        <taxon>Koleobacterales</taxon>
        <taxon>Koleobacteraceae</taxon>
        <taxon>Koleobacter</taxon>
    </lineage>
</organism>
<dbReference type="PANTHER" id="PTHR46658:SF1">
    <property type="entry name" value="CYS OR MET METABOLISM PYRIDOXAL-PHOSPHATE-DEPENDENT ENZYME"/>
    <property type="match status" value="1"/>
</dbReference>
<accession>A0A8A0RRZ7</accession>
<dbReference type="Pfam" id="PF06838">
    <property type="entry name" value="Met_gamma_lyase"/>
    <property type="match status" value="1"/>
</dbReference>
<proteinExistence type="predicted"/>
<evidence type="ECO:0000313" key="1">
    <source>
        <dbReference type="EMBL" id="QSQ10137.1"/>
    </source>
</evidence>
<dbReference type="GO" id="GO:0018826">
    <property type="term" value="F:methionine gamma-lyase activity"/>
    <property type="evidence" value="ECO:0007669"/>
    <property type="project" value="UniProtKB-EC"/>
</dbReference>
<dbReference type="EMBL" id="CP059066">
    <property type="protein sequence ID" value="QSQ10137.1"/>
    <property type="molecule type" value="Genomic_DNA"/>
</dbReference>
<reference evidence="1" key="1">
    <citation type="submission" date="2020-07" db="EMBL/GenBank/DDBJ databases">
        <title>Koleobacter methoxysyntrophicus gen. nov., sp. nov., a novel anaerobic bacterium isolated from deep subsurface oil field and proposal of Koleobacterales ord. nov. in the phylum Firmicutes.</title>
        <authorList>
            <person name="Sakamoto S."/>
            <person name="Tamaki H."/>
        </authorList>
    </citation>
    <scope>NUCLEOTIDE SEQUENCE</scope>
    <source>
        <strain evidence="1">NRmbB1</strain>
    </source>
</reference>
<keyword evidence="2" id="KW-1185">Reference proteome</keyword>
<dbReference type="EC" id="4.4.1.11" evidence="1"/>
<dbReference type="InterPro" id="IPR009651">
    <property type="entry name" value="Met_g_lyase_put"/>
</dbReference>
<dbReference type="Proteomes" id="UP000662904">
    <property type="component" value="Chromosome"/>
</dbReference>
<gene>
    <name evidence="1" type="primary">mgl_2</name>
    <name evidence="1" type="ORF">H0A61_02536</name>
</gene>
<dbReference type="SUPFAM" id="SSF53383">
    <property type="entry name" value="PLP-dependent transferases"/>
    <property type="match status" value="1"/>
</dbReference>